<dbReference type="GO" id="GO:0004014">
    <property type="term" value="F:adenosylmethionine decarboxylase activity"/>
    <property type="evidence" value="ECO:0007669"/>
    <property type="project" value="UniProtKB-EC"/>
</dbReference>
<sequence length="112" mass="13039">MIMEKLDPSVMNFFVRIDPNMTAKEVTRRSGIDTIIPGMMIDDHLFTPCGYSMNGLLEKYYMTIHVTPEQNFSFVSIETNVPQKCYAKSNSIATICGERFCQFKRFRHYHGR</sequence>
<dbReference type="UniPathway" id="UPA00331">
    <property type="reaction ID" value="UER00451"/>
</dbReference>
<reference evidence="6 7" key="1">
    <citation type="journal article" date="2015" name="Parasit. Vectors">
        <title>Draft genome of the scabies mite.</title>
        <authorList>
            <person name="Rider S.D.Jr."/>
            <person name="Morgan M.S."/>
            <person name="Arlian L.G."/>
        </authorList>
    </citation>
    <scope>NUCLEOTIDE SEQUENCE [LARGE SCALE GENOMIC DNA]</scope>
    <source>
        <strain evidence="6">Arlian Lab</strain>
    </source>
</reference>
<evidence type="ECO:0000256" key="4">
    <source>
        <dbReference type="ARBA" id="ARBA00023115"/>
    </source>
</evidence>
<dbReference type="Gene3D" id="3.60.90.10">
    <property type="entry name" value="S-adenosylmethionine decarboxylase"/>
    <property type="match status" value="1"/>
</dbReference>
<evidence type="ECO:0000313" key="6">
    <source>
        <dbReference type="EMBL" id="KPM03074.1"/>
    </source>
</evidence>
<dbReference type="GO" id="GO:0006597">
    <property type="term" value="P:spermine biosynthetic process"/>
    <property type="evidence" value="ECO:0007669"/>
    <property type="project" value="TreeGrafter"/>
</dbReference>
<accession>A0A131ZWI9</accession>
<evidence type="ECO:0000256" key="5">
    <source>
        <dbReference type="ARBA" id="ARBA00048112"/>
    </source>
</evidence>
<keyword evidence="4" id="KW-0620">Polyamine biosynthesis</keyword>
<comment type="similarity">
    <text evidence="2">Belongs to the eukaryotic AdoMetDC family.</text>
</comment>
<comment type="catalytic activity">
    <reaction evidence="5">
        <text>S-adenosyl-L-methionine + H(+) = S-adenosyl 3-(methylsulfanyl)propylamine + CO2</text>
        <dbReference type="Rhea" id="RHEA:15981"/>
        <dbReference type="ChEBI" id="CHEBI:15378"/>
        <dbReference type="ChEBI" id="CHEBI:16526"/>
        <dbReference type="ChEBI" id="CHEBI:57443"/>
        <dbReference type="ChEBI" id="CHEBI:59789"/>
        <dbReference type="EC" id="4.1.1.50"/>
    </reaction>
</comment>
<dbReference type="PANTHER" id="PTHR11570">
    <property type="entry name" value="S-ADENOSYLMETHIONINE DECARBOXYLASE"/>
    <property type="match status" value="1"/>
</dbReference>
<evidence type="ECO:0000313" key="7">
    <source>
        <dbReference type="Proteomes" id="UP000616769"/>
    </source>
</evidence>
<dbReference type="AlphaFoldDB" id="A0A131ZWI9"/>
<comment type="caution">
    <text evidence="6">The sequence shown here is derived from an EMBL/GenBank/DDBJ whole genome shotgun (WGS) entry which is preliminary data.</text>
</comment>
<dbReference type="InterPro" id="IPR016067">
    <property type="entry name" value="S-AdoMet_deCO2ase_core"/>
</dbReference>
<dbReference type="GO" id="GO:0005829">
    <property type="term" value="C:cytosol"/>
    <property type="evidence" value="ECO:0007669"/>
    <property type="project" value="TreeGrafter"/>
</dbReference>
<dbReference type="Pfam" id="PF01536">
    <property type="entry name" value="SAM_decarbox"/>
    <property type="match status" value="1"/>
</dbReference>
<protein>
    <submittedName>
        <fullName evidence="6">S-adenosylmethionine decarboxylase proenzyme-like protein</fullName>
    </submittedName>
</protein>
<evidence type="ECO:0000256" key="2">
    <source>
        <dbReference type="ARBA" id="ARBA00008466"/>
    </source>
</evidence>
<dbReference type="OrthoDB" id="1068353at2759"/>
<evidence type="ECO:0000256" key="3">
    <source>
        <dbReference type="ARBA" id="ARBA00023066"/>
    </source>
</evidence>
<dbReference type="EMBL" id="JXLN01003993">
    <property type="protein sequence ID" value="KPM03074.1"/>
    <property type="molecule type" value="Genomic_DNA"/>
</dbReference>
<dbReference type="VEuPathDB" id="VectorBase:SSCA004915"/>
<evidence type="ECO:0000256" key="1">
    <source>
        <dbReference type="ARBA" id="ARBA00004911"/>
    </source>
</evidence>
<proteinExistence type="inferred from homology"/>
<name>A0A131ZWI9_SARSC</name>
<dbReference type="GO" id="GO:0008295">
    <property type="term" value="P:spermidine biosynthetic process"/>
    <property type="evidence" value="ECO:0007669"/>
    <property type="project" value="UniProtKB-KW"/>
</dbReference>
<dbReference type="PANTHER" id="PTHR11570:SF0">
    <property type="entry name" value="S-ADENOSYLMETHIONINE DECARBOXYLASE PROENZYME"/>
    <property type="match status" value="1"/>
</dbReference>
<comment type="pathway">
    <text evidence="1">Amine and polyamine biosynthesis; S-adenosylmethioninamine biosynthesis; S-adenosylmethioninamine from S-adenosyl-L-methionine: step 1/1.</text>
</comment>
<dbReference type="SUPFAM" id="SSF56276">
    <property type="entry name" value="S-adenosylmethionine decarboxylase"/>
    <property type="match status" value="1"/>
</dbReference>
<dbReference type="InterPro" id="IPR048283">
    <property type="entry name" value="AdoMetDC-like"/>
</dbReference>
<dbReference type="Proteomes" id="UP000616769">
    <property type="component" value="Unassembled WGS sequence"/>
</dbReference>
<organism evidence="6 7">
    <name type="scientific">Sarcoptes scabiei</name>
    <name type="common">Itch mite</name>
    <name type="synonym">Acarus scabiei</name>
    <dbReference type="NCBI Taxonomy" id="52283"/>
    <lineage>
        <taxon>Eukaryota</taxon>
        <taxon>Metazoa</taxon>
        <taxon>Ecdysozoa</taxon>
        <taxon>Arthropoda</taxon>
        <taxon>Chelicerata</taxon>
        <taxon>Arachnida</taxon>
        <taxon>Acari</taxon>
        <taxon>Acariformes</taxon>
        <taxon>Sarcoptiformes</taxon>
        <taxon>Astigmata</taxon>
        <taxon>Psoroptidia</taxon>
        <taxon>Sarcoptoidea</taxon>
        <taxon>Sarcoptidae</taxon>
        <taxon>Sarcoptinae</taxon>
        <taxon>Sarcoptes</taxon>
    </lineage>
</organism>
<keyword evidence="3" id="KW-0745">Spermidine biosynthesis</keyword>
<gene>
    <name evidence="6" type="ORF">QR98_0015040</name>
</gene>